<feature type="transmembrane region" description="Helical" evidence="8">
    <location>
        <begin position="26"/>
        <end position="45"/>
    </location>
</feature>
<evidence type="ECO:0000256" key="5">
    <source>
        <dbReference type="ARBA" id="ARBA00022692"/>
    </source>
</evidence>
<comment type="subcellular location">
    <subcellularLocation>
        <location evidence="1">Cell membrane</location>
        <topology evidence="1">Multi-pass membrane protein</topology>
    </subcellularLocation>
</comment>
<dbReference type="GO" id="GO:0009103">
    <property type="term" value="P:lipopolysaccharide biosynthetic process"/>
    <property type="evidence" value="ECO:0007669"/>
    <property type="project" value="UniProtKB-ARBA"/>
</dbReference>
<keyword evidence="2" id="KW-1003">Cell membrane</keyword>
<feature type="transmembrane region" description="Helical" evidence="8">
    <location>
        <begin position="101"/>
        <end position="119"/>
    </location>
</feature>
<evidence type="ECO:0000313" key="10">
    <source>
        <dbReference type="Proteomes" id="UP001152755"/>
    </source>
</evidence>
<evidence type="ECO:0000256" key="1">
    <source>
        <dbReference type="ARBA" id="ARBA00004651"/>
    </source>
</evidence>
<keyword evidence="6 8" id="KW-1133">Transmembrane helix</keyword>
<keyword evidence="7 8" id="KW-0472">Membrane</keyword>
<comment type="caution">
    <text evidence="9">The sequence shown here is derived from an EMBL/GenBank/DDBJ whole genome shotgun (WGS) entry which is preliminary data.</text>
</comment>
<feature type="transmembrane region" description="Helical" evidence="8">
    <location>
        <begin position="324"/>
        <end position="342"/>
    </location>
</feature>
<feature type="transmembrane region" description="Helical" evidence="8">
    <location>
        <begin position="180"/>
        <end position="206"/>
    </location>
</feature>
<dbReference type="EMBL" id="JANRHA010000003">
    <property type="protein sequence ID" value="MDG3014164.1"/>
    <property type="molecule type" value="Genomic_DNA"/>
</dbReference>
<gene>
    <name evidence="9" type="ORF">NVS88_06300</name>
</gene>
<feature type="transmembrane region" description="Helical" evidence="8">
    <location>
        <begin position="126"/>
        <end position="144"/>
    </location>
</feature>
<name>A0A9X4RD28_9ACTN</name>
<keyword evidence="3 9" id="KW-0328">Glycosyltransferase</keyword>
<evidence type="ECO:0000256" key="6">
    <source>
        <dbReference type="ARBA" id="ARBA00022989"/>
    </source>
</evidence>
<accession>A0A9X4RD28</accession>
<dbReference type="GO" id="GO:0010041">
    <property type="term" value="P:response to iron(III) ion"/>
    <property type="evidence" value="ECO:0007669"/>
    <property type="project" value="TreeGrafter"/>
</dbReference>
<dbReference type="Proteomes" id="UP001152755">
    <property type="component" value="Unassembled WGS sequence"/>
</dbReference>
<evidence type="ECO:0000256" key="7">
    <source>
        <dbReference type="ARBA" id="ARBA00023136"/>
    </source>
</evidence>
<proteinExistence type="predicted"/>
<dbReference type="GO" id="GO:0005886">
    <property type="term" value="C:plasma membrane"/>
    <property type="evidence" value="ECO:0007669"/>
    <property type="project" value="UniProtKB-SubCell"/>
</dbReference>
<feature type="transmembrane region" description="Helical" evidence="8">
    <location>
        <begin position="261"/>
        <end position="286"/>
    </location>
</feature>
<evidence type="ECO:0000256" key="8">
    <source>
        <dbReference type="SAM" id="Phobius"/>
    </source>
</evidence>
<evidence type="ECO:0000256" key="2">
    <source>
        <dbReference type="ARBA" id="ARBA00022475"/>
    </source>
</evidence>
<feature type="transmembrane region" description="Helical" evidence="8">
    <location>
        <begin position="218"/>
        <end position="240"/>
    </location>
</feature>
<reference evidence="9" key="1">
    <citation type="submission" date="2022-08" db="EMBL/GenBank/DDBJ databases">
        <title>Genome analysis of Corynebacteriales strain.</title>
        <authorList>
            <person name="Lee S.D."/>
        </authorList>
    </citation>
    <scope>NUCLEOTIDE SEQUENCE</scope>
    <source>
        <strain evidence="9">D3-21</strain>
    </source>
</reference>
<dbReference type="PANTHER" id="PTHR33908">
    <property type="entry name" value="MANNOSYLTRANSFERASE YKCB-RELATED"/>
    <property type="match status" value="1"/>
</dbReference>
<dbReference type="PANTHER" id="PTHR33908:SF3">
    <property type="entry name" value="UNDECAPRENYL PHOSPHATE-ALPHA-4-AMINO-4-DEOXY-L-ARABINOSE ARABINOSYL TRANSFERASE"/>
    <property type="match status" value="1"/>
</dbReference>
<evidence type="ECO:0000256" key="3">
    <source>
        <dbReference type="ARBA" id="ARBA00022676"/>
    </source>
</evidence>
<feature type="transmembrane region" description="Helical" evidence="8">
    <location>
        <begin position="150"/>
        <end position="168"/>
    </location>
</feature>
<keyword evidence="5 8" id="KW-0812">Transmembrane</keyword>
<dbReference type="AlphaFoldDB" id="A0A9X4RD28"/>
<organism evidence="9 10">
    <name type="scientific">Speluncibacter jeojiensis</name>
    <dbReference type="NCBI Taxonomy" id="2710754"/>
    <lineage>
        <taxon>Bacteria</taxon>
        <taxon>Bacillati</taxon>
        <taxon>Actinomycetota</taxon>
        <taxon>Actinomycetes</taxon>
        <taxon>Mycobacteriales</taxon>
        <taxon>Speluncibacteraceae</taxon>
        <taxon>Speluncibacter</taxon>
    </lineage>
</organism>
<protein>
    <submittedName>
        <fullName evidence="9">Mannosyltransferase</fullName>
    </submittedName>
</protein>
<feature type="transmembrane region" description="Helical" evidence="8">
    <location>
        <begin position="298"/>
        <end position="317"/>
    </location>
</feature>
<dbReference type="InterPro" id="IPR050297">
    <property type="entry name" value="LipidA_mod_glycosyltrf_83"/>
</dbReference>
<evidence type="ECO:0000256" key="4">
    <source>
        <dbReference type="ARBA" id="ARBA00022679"/>
    </source>
</evidence>
<dbReference type="GO" id="GO:0016763">
    <property type="term" value="F:pentosyltransferase activity"/>
    <property type="evidence" value="ECO:0007669"/>
    <property type="project" value="TreeGrafter"/>
</dbReference>
<evidence type="ECO:0000313" key="9">
    <source>
        <dbReference type="EMBL" id="MDG3014164.1"/>
    </source>
</evidence>
<keyword evidence="4" id="KW-0808">Transferase</keyword>
<keyword evidence="10" id="KW-1185">Reference proteome</keyword>
<sequence>MTSTTDPTPLRIESGRRHAVWRRGRALDAVTVGLIGFVLGVIGSWRPSLWYDEVATVHSATRTLPQLHHFLENQDAVHGLYYVVMHFWFELFGASPLSARIPSAIGVGVAAAGVVVLGTRLGTRRFGLLSGLVFVVLPRVTWAAVEARSYTWTMAAAVWLTVLFCAAIRATTGRSGLLCWLGYALGVTFSTVLFLYSATLLIAHAITLLVVRAPLRTWWRWAAACLAGLVVASPLVRLMVHEHGQVAWIPALDRHAVRSVLGYQWFLEAPVCAALAWILVLAALAFTRHRTLPGVRVVMIPWALAPTATLVAASLLWRPIYLDRYLTFTTPAVALLLGWALLQFSAHAWVSRLGFAVLAAAALPAYVGQRGEYPKPSGMDFTSVNDYLATHTSPGDCLLFDPKPAWNPTSARLAKDADPGPLAGLRDLELGRTAASQGSLWDEDLPLAQVQQQLPSCPTVWYVADIEREVPEHIRHTSNEQWGLPSYHFVDTDDYRRLAAHGFRIVDRREFHVSQVVELKPTEAAPR</sequence>
<dbReference type="RefSeq" id="WP_332519455.1">
    <property type="nucleotide sequence ID" value="NZ_JANRHA010000003.1"/>
</dbReference>